<accession>A0A2P7QWT8</accession>
<organism evidence="2 3">
    <name type="scientific">Zobellella endophytica</name>
    <dbReference type="NCBI Taxonomy" id="2116700"/>
    <lineage>
        <taxon>Bacteria</taxon>
        <taxon>Pseudomonadati</taxon>
        <taxon>Pseudomonadota</taxon>
        <taxon>Gammaproteobacteria</taxon>
        <taxon>Aeromonadales</taxon>
        <taxon>Aeromonadaceae</taxon>
        <taxon>Zobellella</taxon>
    </lineage>
</organism>
<evidence type="ECO:0000256" key="1">
    <source>
        <dbReference type="SAM" id="Coils"/>
    </source>
</evidence>
<sequence>MMSKPVFSRLLLCSLILNLALVVVAAYLGLRHRDMQAAVAVSREQQERSRQELLALKVEQQALLTAESSQLAQLQEQSRLLAEQAQQLALYRQVLAPDEGPELLLAQEEIMAQGEPGRFSYRLVLLQPGSAGTRVTGTARLRIRALQGGNTVTLNEEALGVAPVTLDFRHFQVLSGSLALPAETRAQTLELQLELDDRSNRTLSLNWPIPDNT</sequence>
<proteinExistence type="predicted"/>
<keyword evidence="1" id="KW-0175">Coiled coil</keyword>
<keyword evidence="3" id="KW-1185">Reference proteome</keyword>
<protein>
    <submittedName>
        <fullName evidence="2">Uncharacterized protein</fullName>
    </submittedName>
</protein>
<dbReference type="EMBL" id="PXYG01000010">
    <property type="protein sequence ID" value="PSJ42414.1"/>
    <property type="molecule type" value="Genomic_DNA"/>
</dbReference>
<dbReference type="Proteomes" id="UP000240243">
    <property type="component" value="Unassembled WGS sequence"/>
</dbReference>
<dbReference type="AlphaFoldDB" id="A0A2P7QWT8"/>
<comment type="caution">
    <text evidence="2">The sequence shown here is derived from an EMBL/GenBank/DDBJ whole genome shotgun (WGS) entry which is preliminary data.</text>
</comment>
<dbReference type="InterPro" id="IPR046703">
    <property type="entry name" value="DUF6776"/>
</dbReference>
<evidence type="ECO:0000313" key="3">
    <source>
        <dbReference type="Proteomes" id="UP000240243"/>
    </source>
</evidence>
<name>A0A2P7QWT8_9GAMM</name>
<reference evidence="2 3" key="1">
    <citation type="submission" date="2018-03" db="EMBL/GenBank/DDBJ databases">
        <title>The draft genome of Zobellella sp. 59N8.</title>
        <authorList>
            <person name="Liu L."/>
            <person name="Li L."/>
            <person name="Zhang X."/>
            <person name="Liang L."/>
            <person name="Wang T."/>
        </authorList>
    </citation>
    <scope>NUCLEOTIDE SEQUENCE [LARGE SCALE GENOMIC DNA]</scope>
    <source>
        <strain evidence="2 3">59N8</strain>
    </source>
</reference>
<gene>
    <name evidence="2" type="ORF">C7H85_17565</name>
</gene>
<dbReference type="Pfam" id="PF20567">
    <property type="entry name" value="DUF6776"/>
    <property type="match status" value="1"/>
</dbReference>
<evidence type="ECO:0000313" key="2">
    <source>
        <dbReference type="EMBL" id="PSJ42414.1"/>
    </source>
</evidence>
<feature type="coiled-coil region" evidence="1">
    <location>
        <begin position="57"/>
        <end position="84"/>
    </location>
</feature>